<dbReference type="InterPro" id="IPR023408">
    <property type="entry name" value="MscS_beta-dom_sf"/>
</dbReference>
<comment type="subcellular location">
    <subcellularLocation>
        <location evidence="1">Membrane</location>
    </subcellularLocation>
</comment>
<dbReference type="PANTHER" id="PTHR30566:SF5">
    <property type="entry name" value="MECHANOSENSITIVE ION CHANNEL PROTEIN 1, MITOCHONDRIAL-RELATED"/>
    <property type="match status" value="1"/>
</dbReference>
<dbReference type="GO" id="GO:0016020">
    <property type="term" value="C:membrane"/>
    <property type="evidence" value="ECO:0007669"/>
    <property type="project" value="UniProtKB-SubCell"/>
</dbReference>
<sequence length="402" mass="44636">MENLKTTFSNTINLIKERIFESDFKLANIPISTIVIVVLILLLTQILRGLFTSIIIHRIERMTSRTETTLDDEFISILKQPLGWLIWLAGLWLVYLVVASHLSPEQNQKIPEILSVSALFIATYIIYRAAPLLGELLAGLAAKTKTELDDLLVPYFPRLFQIAAVLIAASKASEILLGASAGALIGLLGGAGVALGLLLKDIIYDWFCTVVIYADGLYRPGDWVELDGINGFVEILSIGLRSTKVRIITVGGTKKVPNSKMIGGVVVNYWSQNPGDTLELGAINLTLKIDGISGEQTTRLCQAIKDKITSIDGLHKQKMFVLLTSIEENARVILVRAFCLDRKLYFAAMNDLNIAILEILQKEEIDHLHVYLRKELQDYKQLKENLVSEVKGNLVSEVAYKS</sequence>
<dbReference type="OrthoDB" id="9809206at2"/>
<evidence type="ECO:0000256" key="3">
    <source>
        <dbReference type="ARBA" id="ARBA00022989"/>
    </source>
</evidence>
<feature type="domain" description="Mechanosensitive ion channel MscS" evidence="6">
    <location>
        <begin position="202"/>
        <end position="269"/>
    </location>
</feature>
<dbReference type="InterPro" id="IPR006685">
    <property type="entry name" value="MscS_channel_2nd"/>
</dbReference>
<proteinExistence type="predicted"/>
<dbReference type="RefSeq" id="WP_070391470.1">
    <property type="nucleotide sequence ID" value="NZ_CP017599.1"/>
</dbReference>
<feature type="transmembrane region" description="Helical" evidence="5">
    <location>
        <begin position="175"/>
        <end position="199"/>
    </location>
</feature>
<accession>A0A1D8TMT8</accession>
<dbReference type="AlphaFoldDB" id="A0A1D8TMT8"/>
<dbReference type="PANTHER" id="PTHR30566">
    <property type="entry name" value="YNAI-RELATED MECHANOSENSITIVE ION CHANNEL"/>
    <property type="match status" value="1"/>
</dbReference>
<dbReference type="SUPFAM" id="SSF50182">
    <property type="entry name" value="Sm-like ribonucleoproteins"/>
    <property type="match status" value="1"/>
</dbReference>
<evidence type="ECO:0000313" key="7">
    <source>
        <dbReference type="EMBL" id="AOW98968.1"/>
    </source>
</evidence>
<dbReference type="Gene3D" id="2.30.30.60">
    <property type="match status" value="1"/>
</dbReference>
<dbReference type="EMBL" id="CP017599">
    <property type="protein sequence ID" value="AOW98968.1"/>
    <property type="molecule type" value="Genomic_DNA"/>
</dbReference>
<gene>
    <name evidence="7" type="ORF">BJP34_05455</name>
</gene>
<dbReference type="InterPro" id="IPR010920">
    <property type="entry name" value="LSM_dom_sf"/>
</dbReference>
<feature type="transmembrane region" description="Helical" evidence="5">
    <location>
        <begin position="113"/>
        <end position="130"/>
    </location>
</feature>
<dbReference type="Pfam" id="PF00924">
    <property type="entry name" value="MS_channel_2nd"/>
    <property type="match status" value="1"/>
</dbReference>
<dbReference type="KEGG" id="mpro:BJP34_05455"/>
<dbReference type="GO" id="GO:0055085">
    <property type="term" value="P:transmembrane transport"/>
    <property type="evidence" value="ECO:0007669"/>
    <property type="project" value="InterPro"/>
</dbReference>
<evidence type="ECO:0000256" key="5">
    <source>
        <dbReference type="SAM" id="Phobius"/>
    </source>
</evidence>
<feature type="transmembrane region" description="Helical" evidence="5">
    <location>
        <begin position="82"/>
        <end position="101"/>
    </location>
</feature>
<reference evidence="8" key="1">
    <citation type="submission" date="2016-10" db="EMBL/GenBank/DDBJ databases">
        <title>Comparative genomics uncovers the prolific and rare metabolic potential of the cyanobacterial genus Moorea.</title>
        <authorList>
            <person name="Leao T."/>
            <person name="Castelao G."/>
            <person name="Korobeynikov A."/>
            <person name="Monroe E.A."/>
            <person name="Podell S."/>
            <person name="Glukhov E."/>
            <person name="Allen E."/>
            <person name="Gerwick W.H."/>
            <person name="Gerwick L."/>
        </authorList>
    </citation>
    <scope>NUCLEOTIDE SEQUENCE [LARGE SCALE GENOMIC DNA]</scope>
    <source>
        <strain evidence="8">PAL-8-15-08-1</strain>
    </source>
</reference>
<evidence type="ECO:0000256" key="1">
    <source>
        <dbReference type="ARBA" id="ARBA00004370"/>
    </source>
</evidence>
<keyword evidence="3 5" id="KW-1133">Transmembrane helix</keyword>
<evidence type="ECO:0000313" key="8">
    <source>
        <dbReference type="Proteomes" id="UP000177870"/>
    </source>
</evidence>
<dbReference type="Proteomes" id="UP000177870">
    <property type="component" value="Chromosome"/>
</dbReference>
<evidence type="ECO:0000256" key="2">
    <source>
        <dbReference type="ARBA" id="ARBA00022692"/>
    </source>
</evidence>
<keyword evidence="2 5" id="KW-0812">Transmembrane</keyword>
<feature type="transmembrane region" description="Helical" evidence="5">
    <location>
        <begin position="31"/>
        <end position="56"/>
    </location>
</feature>
<protein>
    <submittedName>
        <fullName evidence="7">Mechanosensitive ion channel protein MscS</fullName>
    </submittedName>
</protein>
<evidence type="ECO:0000256" key="4">
    <source>
        <dbReference type="ARBA" id="ARBA00023136"/>
    </source>
</evidence>
<keyword evidence="4 5" id="KW-0472">Membrane</keyword>
<organism evidence="7 8">
    <name type="scientific">Moorena producens PAL-8-15-08-1</name>
    <dbReference type="NCBI Taxonomy" id="1458985"/>
    <lineage>
        <taxon>Bacteria</taxon>
        <taxon>Bacillati</taxon>
        <taxon>Cyanobacteriota</taxon>
        <taxon>Cyanophyceae</taxon>
        <taxon>Coleofasciculales</taxon>
        <taxon>Coleofasciculaceae</taxon>
        <taxon>Moorena</taxon>
    </lineage>
</organism>
<dbReference type="Gene3D" id="1.10.287.1260">
    <property type="match status" value="1"/>
</dbReference>
<name>A0A1D8TMT8_9CYAN</name>
<evidence type="ECO:0000259" key="6">
    <source>
        <dbReference type="Pfam" id="PF00924"/>
    </source>
</evidence>